<proteinExistence type="predicted"/>
<dbReference type="Pfam" id="PF05050">
    <property type="entry name" value="Methyltransf_21"/>
    <property type="match status" value="1"/>
</dbReference>
<dbReference type="EMBL" id="QWDD01000001">
    <property type="protein sequence ID" value="RNJ50157.1"/>
    <property type="molecule type" value="Genomic_DNA"/>
</dbReference>
<dbReference type="GO" id="GO:0008168">
    <property type="term" value="F:methyltransferase activity"/>
    <property type="evidence" value="ECO:0007669"/>
    <property type="project" value="UniProtKB-KW"/>
</dbReference>
<gene>
    <name evidence="2" type="ORF">D1O30_11695</name>
</gene>
<dbReference type="InterPro" id="IPR052514">
    <property type="entry name" value="SAM-dependent_MTase"/>
</dbReference>
<dbReference type="InterPro" id="IPR029063">
    <property type="entry name" value="SAM-dependent_MTases_sf"/>
</dbReference>
<dbReference type="OrthoDB" id="9814604at2"/>
<keyword evidence="3" id="KW-1185">Reference proteome</keyword>
<evidence type="ECO:0000313" key="3">
    <source>
        <dbReference type="Proteomes" id="UP000268623"/>
    </source>
</evidence>
<dbReference type="NCBIfam" id="TIGR01444">
    <property type="entry name" value="fkbM_fam"/>
    <property type="match status" value="1"/>
</dbReference>
<comment type="caution">
    <text evidence="2">The sequence shown here is derived from an EMBL/GenBank/DDBJ whole genome shotgun (WGS) entry which is preliminary data.</text>
</comment>
<feature type="domain" description="Methyltransferase FkbM" evidence="1">
    <location>
        <begin position="67"/>
        <end position="222"/>
    </location>
</feature>
<evidence type="ECO:0000259" key="1">
    <source>
        <dbReference type="Pfam" id="PF05050"/>
    </source>
</evidence>
<dbReference type="PANTHER" id="PTHR34203">
    <property type="entry name" value="METHYLTRANSFERASE, FKBM FAMILY PROTEIN"/>
    <property type="match status" value="1"/>
</dbReference>
<accession>A0A3M9XPB1</accession>
<name>A0A3M9XPB1_9HYPH</name>
<dbReference type="SUPFAM" id="SSF53335">
    <property type="entry name" value="S-adenosyl-L-methionine-dependent methyltransferases"/>
    <property type="match status" value="1"/>
</dbReference>
<sequence>MDTEPKSMLRSFAEKLMRNRLVKRRLPNGVAIFVSPDSQLKYLKREFDQDLSAIAKEFITDSSVVWDVGANCGVLAFSAAKAKQIIAVEADPFLAHVLQESAALSGVSVTVVTAAVFSKPSLAKFSIARRGRASNFLTDAGGRSQTGGERSQIVVPTVTLDNLLDISLPPTFVKIDVEGAEIDVFEGAERLLGQARPTIYFEAGASTVDRCCEILKAANYRISQRSATDWLAQPE</sequence>
<evidence type="ECO:0000313" key="2">
    <source>
        <dbReference type="EMBL" id="RNJ50157.1"/>
    </source>
</evidence>
<keyword evidence="2" id="KW-0808">Transferase</keyword>
<dbReference type="AlphaFoldDB" id="A0A3M9XPB1"/>
<dbReference type="Proteomes" id="UP000268623">
    <property type="component" value="Unassembled WGS sequence"/>
</dbReference>
<dbReference type="PANTHER" id="PTHR34203:SF15">
    <property type="entry name" value="SLL1173 PROTEIN"/>
    <property type="match status" value="1"/>
</dbReference>
<keyword evidence="2" id="KW-0489">Methyltransferase</keyword>
<organism evidence="2 3">
    <name type="scientific">Methylocystis hirsuta</name>
    <dbReference type="NCBI Taxonomy" id="369798"/>
    <lineage>
        <taxon>Bacteria</taxon>
        <taxon>Pseudomonadati</taxon>
        <taxon>Pseudomonadota</taxon>
        <taxon>Alphaproteobacteria</taxon>
        <taxon>Hyphomicrobiales</taxon>
        <taxon>Methylocystaceae</taxon>
        <taxon>Methylocystis</taxon>
    </lineage>
</organism>
<dbReference type="Gene3D" id="3.40.50.150">
    <property type="entry name" value="Vaccinia Virus protein VP39"/>
    <property type="match status" value="1"/>
</dbReference>
<dbReference type="GO" id="GO:0032259">
    <property type="term" value="P:methylation"/>
    <property type="evidence" value="ECO:0007669"/>
    <property type="project" value="UniProtKB-KW"/>
</dbReference>
<reference evidence="2 3" key="1">
    <citation type="submission" date="2018-08" db="EMBL/GenBank/DDBJ databases">
        <title>Genome sequence of Methylocystis hirsuta CSC1, a methanotroph able to accumulate PHAs.</title>
        <authorList>
            <person name="Bordel S."/>
            <person name="Rodriguez E."/>
            <person name="Gancedo J."/>
            <person name="Munoz R."/>
        </authorList>
    </citation>
    <scope>NUCLEOTIDE SEQUENCE [LARGE SCALE GENOMIC DNA]</scope>
    <source>
        <strain evidence="2 3">CSC1</strain>
    </source>
</reference>
<protein>
    <submittedName>
        <fullName evidence="2">FkbM family methyltransferase</fullName>
    </submittedName>
</protein>
<dbReference type="InterPro" id="IPR006342">
    <property type="entry name" value="FkbM_mtfrase"/>
</dbReference>